<keyword evidence="1" id="KW-0812">Transmembrane</keyword>
<name>A0A139BPC2_9PROT</name>
<keyword evidence="1" id="KW-1133">Transmembrane helix</keyword>
<reference evidence="2 3" key="2">
    <citation type="submission" date="2016-03" db="EMBL/GenBank/DDBJ databases">
        <title>New uncultured bacterium of the family Gallionellaceae from acid mine drainage: description and reconstruction of genome based on metagenomic analysis of microbial community.</title>
        <authorList>
            <person name="Kadnikov V."/>
            <person name="Ivasenko D."/>
            <person name="Beletsky A."/>
            <person name="Mardanov A."/>
            <person name="Danilova E."/>
            <person name="Pimenov N."/>
            <person name="Karnachuk O."/>
            <person name="Ravin N."/>
        </authorList>
    </citation>
    <scope>NUCLEOTIDE SEQUENCE [LARGE SCALE GENOMIC DNA]</scope>
    <source>
        <strain evidence="2">ShG14-8</strain>
    </source>
</reference>
<comment type="caution">
    <text evidence="2">The sequence shown here is derived from an EMBL/GenBank/DDBJ whole genome shotgun (WGS) entry which is preliminary data.</text>
</comment>
<accession>A0A139BPC2</accession>
<gene>
    <name evidence="2" type="ORF">AWT59_3043</name>
</gene>
<evidence type="ECO:0000313" key="2">
    <source>
        <dbReference type="EMBL" id="KXS30834.1"/>
    </source>
</evidence>
<reference evidence="2 3" key="1">
    <citation type="submission" date="2016-02" db="EMBL/GenBank/DDBJ databases">
        <authorList>
            <person name="Wen L."/>
            <person name="He K."/>
            <person name="Yang H."/>
        </authorList>
    </citation>
    <scope>NUCLEOTIDE SEQUENCE [LARGE SCALE GENOMIC DNA]</scope>
    <source>
        <strain evidence="2">ShG14-8</strain>
    </source>
</reference>
<protein>
    <submittedName>
        <fullName evidence="2">Uncharacterized protein</fullName>
    </submittedName>
</protein>
<sequence>MRELIHVLKQLAILSYRYNTFRGKWSGMPDSTWLSSYWESCSPLPARSQSMSSMDYRRHWVSPVHGCLWLITADTSKSNKRLLLAMFLLTILPSCLMSLAGNGHPYIEIIAGMYVSANMLLLKTRQ</sequence>
<evidence type="ECO:0000256" key="1">
    <source>
        <dbReference type="SAM" id="Phobius"/>
    </source>
</evidence>
<feature type="transmembrane region" description="Helical" evidence="1">
    <location>
        <begin position="106"/>
        <end position="122"/>
    </location>
</feature>
<dbReference type="EMBL" id="LSLI01000134">
    <property type="protein sequence ID" value="KXS30834.1"/>
    <property type="molecule type" value="Genomic_DNA"/>
</dbReference>
<evidence type="ECO:0000313" key="3">
    <source>
        <dbReference type="Proteomes" id="UP000070578"/>
    </source>
</evidence>
<organism evidence="2 3">
    <name type="scientific">Candidatus Gallionella acididurans</name>
    <dbReference type="NCBI Taxonomy" id="1796491"/>
    <lineage>
        <taxon>Bacteria</taxon>
        <taxon>Pseudomonadati</taxon>
        <taxon>Pseudomonadota</taxon>
        <taxon>Betaproteobacteria</taxon>
        <taxon>Nitrosomonadales</taxon>
        <taxon>Gallionellaceae</taxon>
        <taxon>Gallionella</taxon>
    </lineage>
</organism>
<dbReference type="AlphaFoldDB" id="A0A139BPC2"/>
<keyword evidence="1" id="KW-0472">Membrane</keyword>
<proteinExistence type="predicted"/>
<dbReference type="Proteomes" id="UP000070578">
    <property type="component" value="Unassembled WGS sequence"/>
</dbReference>
<feature type="transmembrane region" description="Helical" evidence="1">
    <location>
        <begin position="82"/>
        <end position="100"/>
    </location>
</feature>